<accession>A0A345UBN3</accession>
<dbReference type="RefSeq" id="YP_009511942.1">
    <property type="nucleotide sequence ID" value="NC_039152.1"/>
</dbReference>
<gene>
    <name evidence="4" type="primary">rps3</name>
</gene>
<dbReference type="SUPFAM" id="SSF54821">
    <property type="entry name" value="Ribosomal protein S3 C-terminal domain"/>
    <property type="match status" value="1"/>
</dbReference>
<name>A0A345UBN3_9FLOR</name>
<evidence type="ECO:0000256" key="2">
    <source>
        <dbReference type="ARBA" id="ARBA00022980"/>
    </source>
</evidence>
<dbReference type="AlphaFoldDB" id="A0A345UBN3"/>
<protein>
    <submittedName>
        <fullName evidence="4">Ribosomal protein S3</fullName>
    </submittedName>
</protein>
<geneLocation type="mitochondrion" evidence="4"/>
<keyword evidence="4" id="KW-0496">Mitochondrion</keyword>
<dbReference type="EMBL" id="MH396025">
    <property type="protein sequence ID" value="AXI97869.1"/>
    <property type="molecule type" value="Genomic_DNA"/>
</dbReference>
<organism evidence="4">
    <name type="scientific">Melanthalia intermedia</name>
    <dbReference type="NCBI Taxonomy" id="172989"/>
    <lineage>
        <taxon>Eukaryota</taxon>
        <taxon>Rhodophyta</taxon>
        <taxon>Florideophyceae</taxon>
        <taxon>Rhodymeniophycidae</taxon>
        <taxon>Gracilariales</taxon>
        <taxon>Gracilariaceae</taxon>
        <taxon>Melanthalia</taxon>
    </lineage>
</organism>
<dbReference type="GeneID" id="37624697"/>
<dbReference type="GO" id="GO:1990904">
    <property type="term" value="C:ribonucleoprotein complex"/>
    <property type="evidence" value="ECO:0007669"/>
    <property type="project" value="UniProtKB-KW"/>
</dbReference>
<keyword evidence="2 4" id="KW-0689">Ribosomal protein</keyword>
<keyword evidence="3" id="KW-0687">Ribonucleoprotein</keyword>
<evidence type="ECO:0000256" key="1">
    <source>
        <dbReference type="ARBA" id="ARBA00010761"/>
    </source>
</evidence>
<reference evidence="4" key="1">
    <citation type="submission" date="2018-05" db="EMBL/GenBank/DDBJ databases">
        <title>Organellar genomes of Gracilariaceae.</title>
        <authorList>
            <person name="Iha C."/>
            <person name="Oliveira M.C."/>
        </authorList>
    </citation>
    <scope>NUCLEOTIDE SEQUENCE</scope>
</reference>
<evidence type="ECO:0000256" key="3">
    <source>
        <dbReference type="ARBA" id="ARBA00023274"/>
    </source>
</evidence>
<comment type="similarity">
    <text evidence="1">Belongs to the universal ribosomal protein uS3 family.</text>
</comment>
<proteinExistence type="inferred from homology"/>
<dbReference type="GO" id="GO:0005840">
    <property type="term" value="C:ribosome"/>
    <property type="evidence" value="ECO:0007669"/>
    <property type="project" value="UniProtKB-KW"/>
</dbReference>
<sequence>MARKINPVSFRLGALQLWDFTLQNYGKLTYNSILHFYKRLQIKKVINQILSLNRFLPGSKELWFYNDKLFLIIYFANQSFDKNKLYSPLIENISKIFLKYFSIETYLRVYIKTNHVLTSNLLINYTKYLLQQNKNFVKILWYLCQFSENHLNSKKIIYSDQGIRLAYLRGFKIRLVGRFNDSRSQMAKTIQQGLEFQSLMCLRNYIEFFQDEIHMKSGSCGLQIWLFYELN</sequence>
<dbReference type="Gene3D" id="3.30.1140.32">
    <property type="entry name" value="Ribosomal protein S3, C-terminal domain"/>
    <property type="match status" value="1"/>
</dbReference>
<evidence type="ECO:0000313" key="4">
    <source>
        <dbReference type="EMBL" id="AXI97869.1"/>
    </source>
</evidence>
<dbReference type="InterPro" id="IPR036419">
    <property type="entry name" value="Ribosomal_S3_C_sf"/>
</dbReference>